<dbReference type="AlphaFoldDB" id="E7S0F5"/>
<evidence type="ECO:0000313" key="2">
    <source>
        <dbReference type="Proteomes" id="UP000011021"/>
    </source>
</evidence>
<sequence>MNLITEGWLKGVSSKGGRETISPLDITGNWIDIAEPRPDFRGAIYQFLIGLLQLSIAPEDEDEWKELYQDPPSRDDLAEAFCTYQSAFDLEAEGPAFMQDLLLLKTAGLKLNQNSVRSLLIDAGSRSNLYFSVHQEDFVLCESCLAKALFTLQINSPTGGGEREHHSEVVGL</sequence>
<proteinExistence type="predicted"/>
<dbReference type="eggNOG" id="ENOG502Z880">
    <property type="taxonomic scope" value="Bacteria"/>
</dbReference>
<dbReference type="STRING" id="887898.HMPREF0551_2419"/>
<accession>E7S0F5</accession>
<dbReference type="InterPro" id="IPR013381">
    <property type="entry name" value="CRISPR-assoc_prot_Cse1"/>
</dbReference>
<comment type="caution">
    <text evidence="1">The sequence shown here is derived from an EMBL/GenBank/DDBJ whole genome shotgun (WGS) entry which is preliminary data.</text>
</comment>
<reference evidence="1 2" key="1">
    <citation type="submission" date="2010-12" db="EMBL/GenBank/DDBJ databases">
        <authorList>
            <person name="Muzny D."/>
            <person name="Qin X."/>
            <person name="Deng J."/>
            <person name="Jiang H."/>
            <person name="Liu Y."/>
            <person name="Qu J."/>
            <person name="Song X.-Z."/>
            <person name="Zhang L."/>
            <person name="Thornton R."/>
            <person name="Coyle M."/>
            <person name="Francisco L."/>
            <person name="Jackson L."/>
            <person name="Javaid M."/>
            <person name="Korchina V."/>
            <person name="Kovar C."/>
            <person name="Mata R."/>
            <person name="Mathew T."/>
            <person name="Ngo R."/>
            <person name="Nguyen L."/>
            <person name="Nguyen N."/>
            <person name="Okwuonu G."/>
            <person name="Ongeri F."/>
            <person name="Pham C."/>
            <person name="Simmons D."/>
            <person name="Wilczek-Boney K."/>
            <person name="Hale W."/>
            <person name="Jakkamsetti A."/>
            <person name="Pham P."/>
            <person name="Ruth R."/>
            <person name="San Lucas F."/>
            <person name="Warren J."/>
            <person name="Zhang J."/>
            <person name="Zhao Z."/>
            <person name="Zhou C."/>
            <person name="Zhu D."/>
            <person name="Lee S."/>
            <person name="Bess C."/>
            <person name="Blankenburg K."/>
            <person name="Forbes L."/>
            <person name="Fu Q."/>
            <person name="Gubbala S."/>
            <person name="Hirani K."/>
            <person name="Jayaseelan J.C."/>
            <person name="Lara F."/>
            <person name="Munidasa M."/>
            <person name="Palculict T."/>
            <person name="Patil S."/>
            <person name="Pu L.-L."/>
            <person name="Saada N."/>
            <person name="Tang L."/>
            <person name="Weissenberger G."/>
            <person name="Zhu Y."/>
            <person name="Hemphill L."/>
            <person name="Shang Y."/>
            <person name="Youmans B."/>
            <person name="Ayvaz T."/>
            <person name="Ross M."/>
            <person name="Santibanez J."/>
            <person name="Aqrawi P."/>
            <person name="Gross S."/>
            <person name="Joshi V."/>
            <person name="Fowler G."/>
            <person name="Nazareth L."/>
            <person name="Reid J."/>
            <person name="Worley K."/>
            <person name="Petrosino J."/>
            <person name="Highlander S."/>
            <person name="Gibbs R."/>
        </authorList>
    </citation>
    <scope>NUCLEOTIDE SEQUENCE [LARGE SCALE GENOMIC DNA]</scope>
    <source>
        <strain evidence="1 2">ATCC 51599</strain>
    </source>
</reference>
<dbReference type="Proteomes" id="UP000011021">
    <property type="component" value="Unassembled WGS sequence"/>
</dbReference>
<evidence type="ECO:0008006" key="3">
    <source>
        <dbReference type="Google" id="ProtNLM"/>
    </source>
</evidence>
<evidence type="ECO:0000313" key="1">
    <source>
        <dbReference type="EMBL" id="EFV94304.1"/>
    </source>
</evidence>
<protein>
    <recommendedName>
        <fullName evidence="3">CRISPR system CASCADE complex protein CasA</fullName>
    </recommendedName>
</protein>
<keyword evidence="2" id="KW-1185">Reference proteome</keyword>
<dbReference type="Pfam" id="PF09481">
    <property type="entry name" value="CRISPR_Cse1"/>
    <property type="match status" value="1"/>
</dbReference>
<organism evidence="1 2">
    <name type="scientific">Lautropia mirabilis ATCC 51599</name>
    <dbReference type="NCBI Taxonomy" id="887898"/>
    <lineage>
        <taxon>Bacteria</taxon>
        <taxon>Pseudomonadati</taxon>
        <taxon>Pseudomonadota</taxon>
        <taxon>Betaproteobacteria</taxon>
        <taxon>Burkholderiales</taxon>
        <taxon>Burkholderiaceae</taxon>
        <taxon>Lautropia</taxon>
    </lineage>
</organism>
<dbReference type="NCBIfam" id="TIGR02547">
    <property type="entry name" value="casA_cse1"/>
    <property type="match status" value="1"/>
</dbReference>
<name>E7S0F5_9BURK</name>
<dbReference type="EMBL" id="AEQP01000022">
    <property type="protein sequence ID" value="EFV94304.1"/>
    <property type="molecule type" value="Genomic_DNA"/>
</dbReference>
<gene>
    <name evidence="1" type="ORF">HMPREF0551_2419</name>
</gene>
<dbReference type="HOGENOM" id="CLU_1553358_0_0_4"/>